<organism evidence="3 4">
    <name type="scientific">Agromyces tropicus</name>
    <dbReference type="NCBI Taxonomy" id="555371"/>
    <lineage>
        <taxon>Bacteria</taxon>
        <taxon>Bacillati</taxon>
        <taxon>Actinomycetota</taxon>
        <taxon>Actinomycetes</taxon>
        <taxon>Micrococcales</taxon>
        <taxon>Microbacteriaceae</taxon>
        <taxon>Agromyces</taxon>
    </lineage>
</organism>
<proteinExistence type="predicted"/>
<feature type="transmembrane region" description="Helical" evidence="1">
    <location>
        <begin position="87"/>
        <end position="107"/>
    </location>
</feature>
<evidence type="ECO:0000313" key="4">
    <source>
        <dbReference type="Proteomes" id="UP001501196"/>
    </source>
</evidence>
<feature type="transmembrane region" description="Helical" evidence="1">
    <location>
        <begin position="46"/>
        <end position="67"/>
    </location>
</feature>
<reference evidence="3 4" key="1">
    <citation type="journal article" date="2019" name="Int. J. Syst. Evol. Microbiol.">
        <title>The Global Catalogue of Microorganisms (GCM) 10K type strain sequencing project: providing services to taxonomists for standard genome sequencing and annotation.</title>
        <authorList>
            <consortium name="The Broad Institute Genomics Platform"/>
            <consortium name="The Broad Institute Genome Sequencing Center for Infectious Disease"/>
            <person name="Wu L."/>
            <person name="Ma J."/>
        </authorList>
    </citation>
    <scope>NUCLEOTIDE SEQUENCE [LARGE SCALE GENOMIC DNA]</scope>
    <source>
        <strain evidence="3 4">JCM 15672</strain>
    </source>
</reference>
<dbReference type="EMBL" id="BAAAPW010000001">
    <property type="protein sequence ID" value="GAA2028352.1"/>
    <property type="molecule type" value="Genomic_DNA"/>
</dbReference>
<dbReference type="Proteomes" id="UP001501196">
    <property type="component" value="Unassembled WGS sequence"/>
</dbReference>
<keyword evidence="4" id="KW-1185">Reference proteome</keyword>
<keyword evidence="1" id="KW-0472">Membrane</keyword>
<accession>A0ABN2U5D7</accession>
<keyword evidence="1" id="KW-0812">Transmembrane</keyword>
<feature type="transmembrane region" description="Helical" evidence="1">
    <location>
        <begin position="119"/>
        <end position="146"/>
    </location>
</feature>
<dbReference type="RefSeq" id="WP_344369893.1">
    <property type="nucleotide sequence ID" value="NZ_BAAAPW010000001.1"/>
</dbReference>
<name>A0ABN2U5D7_9MICO</name>
<gene>
    <name evidence="3" type="ORF">GCM10009819_09950</name>
</gene>
<keyword evidence="1" id="KW-1133">Transmembrane helix</keyword>
<evidence type="ECO:0000256" key="1">
    <source>
        <dbReference type="SAM" id="Phobius"/>
    </source>
</evidence>
<evidence type="ECO:0000259" key="2">
    <source>
        <dbReference type="Pfam" id="PF09990"/>
    </source>
</evidence>
<dbReference type="Pfam" id="PF09990">
    <property type="entry name" value="DUF2231"/>
    <property type="match status" value="1"/>
</dbReference>
<dbReference type="InterPro" id="IPR019251">
    <property type="entry name" value="DUF2231_TM"/>
</dbReference>
<evidence type="ECO:0000313" key="3">
    <source>
        <dbReference type="EMBL" id="GAA2028352.1"/>
    </source>
</evidence>
<protein>
    <recommendedName>
        <fullName evidence="2">DUF2231 domain-containing protein</fullName>
    </recommendedName>
</protein>
<feature type="domain" description="DUF2231" evidence="2">
    <location>
        <begin position="9"/>
        <end position="155"/>
    </location>
</feature>
<feature type="transmembrane region" description="Helical" evidence="1">
    <location>
        <begin position="15"/>
        <end position="34"/>
    </location>
</feature>
<comment type="caution">
    <text evidence="3">The sequence shown here is derived from an EMBL/GenBank/DDBJ whole genome shotgun (WGS) entry which is preliminary data.</text>
</comment>
<sequence length="160" mass="16532">MDDISELIGLPLHPLLVHALVVLVPLAALALMLGQWWPAARRRLGILTFLATLAVAVLAPVTMQAGADLLARVGPLPGTAQHEQFGRAVPIWTTALFVVAAAQWTWFRVGVPALAERRGIRVAGNVVLGVAVAVVGAGSVVAVVLAGDSGARAVWGGIFG</sequence>